<protein>
    <submittedName>
        <fullName evidence="3">SDR family oxidoreductase</fullName>
    </submittedName>
</protein>
<name>A0ABW9XW66_9BACL</name>
<sequence length="253" mass="27041">MGIDLNGRTALVTGATGELGRVMARTLAAAGADVAVHYNTNGAKAQELVAEIEGMGRRAVAVQADITKLDSILAMRDAVTAELGHVHIVVANAVIQYQWTSVLEQSEDDYRSQFESCVLQSVHLAKAFVPAMIEQGGGRMIGINTECAMQNFETQSAYVAGKRGMDGVYRILAKEVGPHQITVNQIAPGWTISERDRTNGTERSEGYDSRVPLKRRGTDQDIANAVAFIASDLAGFITGTYIPVCGGNVMPAI</sequence>
<evidence type="ECO:0000313" key="4">
    <source>
        <dbReference type="Proteomes" id="UP000665561"/>
    </source>
</evidence>
<evidence type="ECO:0000313" key="3">
    <source>
        <dbReference type="EMBL" id="NBD26927.1"/>
    </source>
</evidence>
<keyword evidence="2" id="KW-0560">Oxidoreductase</keyword>
<gene>
    <name evidence="3" type="ORF">GT019_23905</name>
</gene>
<comment type="caution">
    <text evidence="3">The sequence shown here is derived from an EMBL/GenBank/DDBJ whole genome shotgun (WGS) entry which is preliminary data.</text>
</comment>
<reference evidence="3 4" key="1">
    <citation type="submission" date="2020-01" db="EMBL/GenBank/DDBJ databases">
        <title>Paenibacillus soybeanensis sp. nov. isolated from the nodules of soybean (Glycine max(L.) Merr).</title>
        <authorList>
            <person name="Wang H."/>
        </authorList>
    </citation>
    <scope>NUCLEOTIDE SEQUENCE [LARGE SCALE GENOMIC DNA]</scope>
    <source>
        <strain evidence="3 4">T1</strain>
    </source>
</reference>
<dbReference type="InterPro" id="IPR036291">
    <property type="entry name" value="NAD(P)-bd_dom_sf"/>
</dbReference>
<proteinExistence type="inferred from homology"/>
<dbReference type="Proteomes" id="UP000665561">
    <property type="component" value="Unassembled WGS sequence"/>
</dbReference>
<dbReference type="Gene3D" id="3.40.50.720">
    <property type="entry name" value="NAD(P)-binding Rossmann-like Domain"/>
    <property type="match status" value="1"/>
</dbReference>
<keyword evidence="4" id="KW-1185">Reference proteome</keyword>
<dbReference type="PANTHER" id="PTHR43639">
    <property type="entry name" value="OXIDOREDUCTASE, SHORT-CHAIN DEHYDROGENASE/REDUCTASE FAMILY (AFU_ORTHOLOGUE AFUA_5G02870)"/>
    <property type="match status" value="1"/>
</dbReference>
<comment type="similarity">
    <text evidence="1">Belongs to the short-chain dehydrogenases/reductases (SDR) family.</text>
</comment>
<dbReference type="PANTHER" id="PTHR43639:SF1">
    <property type="entry name" value="SHORT-CHAIN DEHYDROGENASE_REDUCTASE FAMILY PROTEIN"/>
    <property type="match status" value="1"/>
</dbReference>
<dbReference type="SUPFAM" id="SSF51735">
    <property type="entry name" value="NAD(P)-binding Rossmann-fold domains"/>
    <property type="match status" value="1"/>
</dbReference>
<accession>A0ABW9XW66</accession>
<evidence type="ECO:0000256" key="2">
    <source>
        <dbReference type="ARBA" id="ARBA00023002"/>
    </source>
</evidence>
<dbReference type="EMBL" id="JAAAMV010000024">
    <property type="protein sequence ID" value="NBD26927.1"/>
    <property type="molecule type" value="Genomic_DNA"/>
</dbReference>
<dbReference type="PRINTS" id="PR00081">
    <property type="entry name" value="GDHRDH"/>
</dbReference>
<dbReference type="Pfam" id="PF13561">
    <property type="entry name" value="adh_short_C2"/>
    <property type="match status" value="1"/>
</dbReference>
<evidence type="ECO:0000256" key="1">
    <source>
        <dbReference type="ARBA" id="ARBA00006484"/>
    </source>
</evidence>
<organism evidence="3 4">
    <name type="scientific">Paenibacillus glycinis</name>
    <dbReference type="NCBI Taxonomy" id="2697035"/>
    <lineage>
        <taxon>Bacteria</taxon>
        <taxon>Bacillati</taxon>
        <taxon>Bacillota</taxon>
        <taxon>Bacilli</taxon>
        <taxon>Bacillales</taxon>
        <taxon>Paenibacillaceae</taxon>
        <taxon>Paenibacillus</taxon>
    </lineage>
</organism>
<dbReference type="InterPro" id="IPR002347">
    <property type="entry name" value="SDR_fam"/>
</dbReference>